<keyword evidence="2" id="KW-0472">Membrane</keyword>
<feature type="compositionally biased region" description="Polar residues" evidence="1">
    <location>
        <begin position="249"/>
        <end position="259"/>
    </location>
</feature>
<feature type="compositionally biased region" description="Basic and acidic residues" evidence="1">
    <location>
        <begin position="43"/>
        <end position="67"/>
    </location>
</feature>
<accession>A0A852YVF9</accession>
<feature type="region of interest" description="Disordered" evidence="1">
    <location>
        <begin position="1"/>
        <end position="91"/>
    </location>
</feature>
<sequence length="259" mass="28361">MTAPTRGGNEGERKSGRQRQRTEQRGNNRTNRRGRVRSATAERAYERKRERGKQPEPRQSDERDSERRGRRHGENRREKESSRPGLSGSGILHSGAGAFYRLLSKVATSRAAFVGTAMVVLAAGIVTTLWLSIAAVSNSYRIQDSKERVQALTERKEDLMRSVSKMGSISEIQQRVEEMNMVPAPDPAHLVVAPDGSVRVVGEPSAAPMPDPPSSGPPSEGTSSEDRRPDDVRNEPGREANSEDAADSGRSSSNDPSME</sequence>
<dbReference type="EMBL" id="JACBYW010000002">
    <property type="protein sequence ID" value="NYH78018.1"/>
    <property type="molecule type" value="Genomic_DNA"/>
</dbReference>
<feature type="compositionally biased region" description="Basic and acidic residues" evidence="1">
    <location>
        <begin position="224"/>
        <end position="241"/>
    </location>
</feature>
<dbReference type="AlphaFoldDB" id="A0A852YVF9"/>
<feature type="region of interest" description="Disordered" evidence="1">
    <location>
        <begin position="200"/>
        <end position="259"/>
    </location>
</feature>
<feature type="transmembrane region" description="Helical" evidence="2">
    <location>
        <begin position="111"/>
        <end position="133"/>
    </location>
</feature>
<evidence type="ECO:0000313" key="4">
    <source>
        <dbReference type="Proteomes" id="UP000548304"/>
    </source>
</evidence>
<feature type="compositionally biased region" description="Pro residues" evidence="1">
    <location>
        <begin position="207"/>
        <end position="216"/>
    </location>
</feature>
<proteinExistence type="predicted"/>
<evidence type="ECO:0000256" key="1">
    <source>
        <dbReference type="SAM" id="MobiDB-lite"/>
    </source>
</evidence>
<evidence type="ECO:0000256" key="2">
    <source>
        <dbReference type="SAM" id="Phobius"/>
    </source>
</evidence>
<name>A0A852YVF9_9ACTN</name>
<dbReference type="Proteomes" id="UP000548304">
    <property type="component" value="Unassembled WGS sequence"/>
</dbReference>
<keyword evidence="4" id="KW-1185">Reference proteome</keyword>
<keyword evidence="2" id="KW-0812">Transmembrane</keyword>
<dbReference type="RefSeq" id="WP_179534559.1">
    <property type="nucleotide sequence ID" value="NZ_JACBYW010000002.1"/>
</dbReference>
<comment type="caution">
    <text evidence="3">The sequence shown here is derived from an EMBL/GenBank/DDBJ whole genome shotgun (WGS) entry which is preliminary data.</text>
</comment>
<organism evidence="3 4">
    <name type="scientific">Actinopolyspora biskrensis</name>
    <dbReference type="NCBI Taxonomy" id="1470178"/>
    <lineage>
        <taxon>Bacteria</taxon>
        <taxon>Bacillati</taxon>
        <taxon>Actinomycetota</taxon>
        <taxon>Actinomycetes</taxon>
        <taxon>Actinopolysporales</taxon>
        <taxon>Actinopolysporaceae</taxon>
        <taxon>Actinopolyspora</taxon>
    </lineage>
</organism>
<evidence type="ECO:0008006" key="5">
    <source>
        <dbReference type="Google" id="ProtNLM"/>
    </source>
</evidence>
<keyword evidence="2" id="KW-1133">Transmembrane helix</keyword>
<gene>
    <name evidence="3" type="ORF">FHR84_001340</name>
</gene>
<evidence type="ECO:0000313" key="3">
    <source>
        <dbReference type="EMBL" id="NYH78018.1"/>
    </source>
</evidence>
<feature type="compositionally biased region" description="Basic and acidic residues" evidence="1">
    <location>
        <begin position="9"/>
        <end position="26"/>
    </location>
</feature>
<reference evidence="3 4" key="1">
    <citation type="submission" date="2020-07" db="EMBL/GenBank/DDBJ databases">
        <title>Genomic Encyclopedia of Type Strains, Phase III (KMG-III): the genomes of soil and plant-associated and newly described type strains.</title>
        <authorList>
            <person name="Whitman W."/>
        </authorList>
    </citation>
    <scope>NUCLEOTIDE SEQUENCE [LARGE SCALE GENOMIC DNA]</scope>
    <source>
        <strain evidence="3 4">CECT 8576</strain>
    </source>
</reference>
<protein>
    <recommendedName>
        <fullName evidence="5">Cell division protein FtsL</fullName>
    </recommendedName>
</protein>